<gene>
    <name evidence="3" type="ORF">UMAG_11603</name>
</gene>
<dbReference type="InterPro" id="IPR023591">
    <property type="entry name" value="Ribosomal_uS2_flav_dom_sf"/>
</dbReference>
<dbReference type="OrthoDB" id="414863at2759"/>
<dbReference type="SUPFAM" id="SSF52313">
    <property type="entry name" value="Ribosomal protein S2"/>
    <property type="match status" value="1"/>
</dbReference>
<dbReference type="STRING" id="237631.A0A0D1DNJ7"/>
<dbReference type="GO" id="GO:0000028">
    <property type="term" value="P:ribosomal small subunit assembly"/>
    <property type="evidence" value="ECO:0000318"/>
    <property type="project" value="GO_Central"/>
</dbReference>
<sequence length="173" mass="19435">MLIEDAHQNQERRQADGSFSIGKKWEKIIFAARILATVVTLKNPAEIPVVSSRQYDYCAVLTFAGQTGAINIADRFTPGSSTNYVTRWFKETRVIIVIDPHVSHQAMHKALFVDIAIPGNVRGRHSVVILWCLLCRTVLRLKGGDLSMMPGMFFYHDPEKAERKAQGDVGARH</sequence>
<accession>A0A0D1DNJ7</accession>
<keyword evidence="4" id="KW-1185">Reference proteome</keyword>
<dbReference type="EMBL" id="CM003160">
    <property type="protein sequence ID" value="KIS66004.1"/>
    <property type="molecule type" value="Genomic_DNA"/>
</dbReference>
<dbReference type="KEGG" id="uma:UMAG_11603"/>
<name>A0A0D1DNJ7_MYCMD</name>
<evidence type="ECO:0000256" key="2">
    <source>
        <dbReference type="ARBA" id="ARBA00023274"/>
    </source>
</evidence>
<keyword evidence="1" id="KW-0689">Ribosomal protein</keyword>
<evidence type="ECO:0000313" key="4">
    <source>
        <dbReference type="Proteomes" id="UP000000561"/>
    </source>
</evidence>
<proteinExistence type="predicted"/>
<organism evidence="3 4">
    <name type="scientific">Mycosarcoma maydis</name>
    <name type="common">Corn smut fungus</name>
    <name type="synonym">Ustilago maydis</name>
    <dbReference type="NCBI Taxonomy" id="5270"/>
    <lineage>
        <taxon>Eukaryota</taxon>
        <taxon>Fungi</taxon>
        <taxon>Dikarya</taxon>
        <taxon>Basidiomycota</taxon>
        <taxon>Ustilaginomycotina</taxon>
        <taxon>Ustilaginomycetes</taxon>
        <taxon>Ustilaginales</taxon>
        <taxon>Ustilaginaceae</taxon>
        <taxon>Mycosarcoma</taxon>
    </lineage>
</organism>
<dbReference type="GO" id="GO:0003735">
    <property type="term" value="F:structural constituent of ribosome"/>
    <property type="evidence" value="ECO:0000318"/>
    <property type="project" value="GO_Central"/>
</dbReference>
<dbReference type="Gene3D" id="3.40.50.10490">
    <property type="entry name" value="Glucose-6-phosphate isomerase like protein, domain 1"/>
    <property type="match status" value="1"/>
</dbReference>
<reference evidence="3 4" key="1">
    <citation type="journal article" date="2006" name="Nature">
        <title>Insights from the genome of the biotrophic fungal plant pathogen Ustilago maydis.</title>
        <authorList>
            <person name="Kamper J."/>
            <person name="Kahmann R."/>
            <person name="Bolker M."/>
            <person name="Ma L.J."/>
            <person name="Brefort T."/>
            <person name="Saville B.J."/>
            <person name="Banuett F."/>
            <person name="Kronstad J.W."/>
            <person name="Gold S.E."/>
            <person name="Muller O."/>
            <person name="Perlin M.H."/>
            <person name="Wosten H.A."/>
            <person name="de Vries R."/>
            <person name="Ruiz-Herrera J."/>
            <person name="Reynaga-Pena C.G."/>
            <person name="Snetselaar K."/>
            <person name="McCann M."/>
            <person name="Perez-Martin J."/>
            <person name="Feldbrugge M."/>
            <person name="Basse C.W."/>
            <person name="Steinberg G."/>
            <person name="Ibeas J.I."/>
            <person name="Holloman W."/>
            <person name="Guzman P."/>
            <person name="Farman M."/>
            <person name="Stajich J.E."/>
            <person name="Sentandreu R."/>
            <person name="Gonzalez-Prieto J.M."/>
            <person name="Kennell J.C."/>
            <person name="Molina L."/>
            <person name="Schirawski J."/>
            <person name="Mendoza-Mendoza A."/>
            <person name="Greilinger D."/>
            <person name="Munch K."/>
            <person name="Rossel N."/>
            <person name="Scherer M."/>
            <person name="Vranes M."/>
            <person name="Ladendorf O."/>
            <person name="Vincon V."/>
            <person name="Fuchs U."/>
            <person name="Sandrock B."/>
            <person name="Meng S."/>
            <person name="Ho E.C."/>
            <person name="Cahill M.J."/>
            <person name="Boyce K.J."/>
            <person name="Klose J."/>
            <person name="Klosterman S.J."/>
            <person name="Deelstra H.J."/>
            <person name="Ortiz-Castellanos L."/>
            <person name="Li W."/>
            <person name="Sanchez-Alonso P."/>
            <person name="Schreier P.H."/>
            <person name="Hauser-Hahn I."/>
            <person name="Vaupel M."/>
            <person name="Koopmann E."/>
            <person name="Friedrich G."/>
            <person name="Voss H."/>
            <person name="Schluter T."/>
            <person name="Margolis J."/>
            <person name="Platt D."/>
            <person name="Swimmer C."/>
            <person name="Gnirke A."/>
            <person name="Chen F."/>
            <person name="Vysotskaia V."/>
            <person name="Mannhaupt G."/>
            <person name="Guldener U."/>
            <person name="Munsterkotter M."/>
            <person name="Haase D."/>
            <person name="Oesterheld M."/>
            <person name="Mewes H.W."/>
            <person name="Mauceli E.W."/>
            <person name="DeCaprio D."/>
            <person name="Wade C.M."/>
            <person name="Butler J."/>
            <person name="Young S."/>
            <person name="Jaffe D.B."/>
            <person name="Calvo S."/>
            <person name="Nusbaum C."/>
            <person name="Galagan J."/>
            <person name="Birren B.W."/>
        </authorList>
    </citation>
    <scope>NUCLEOTIDE SEQUENCE [LARGE SCALE GENOMIC DNA]</scope>
    <source>
        <strain evidence="4">DSM 14603 / FGSC 9021 / UM521</strain>
    </source>
</reference>
<protein>
    <submittedName>
        <fullName evidence="3">Uncharacterized protein</fullName>
    </submittedName>
</protein>
<dbReference type="InterPro" id="IPR005707">
    <property type="entry name" value="Ribosomal_uS2_euk/arc"/>
</dbReference>
<dbReference type="GO" id="GO:0022627">
    <property type="term" value="C:cytosolic small ribosomal subunit"/>
    <property type="evidence" value="ECO:0000318"/>
    <property type="project" value="GO_Central"/>
</dbReference>
<evidence type="ECO:0000313" key="3">
    <source>
        <dbReference type="EMBL" id="KIS66004.1"/>
    </source>
</evidence>
<dbReference type="PANTHER" id="PTHR11489">
    <property type="entry name" value="40S RIBOSOMAL PROTEIN SA"/>
    <property type="match status" value="1"/>
</dbReference>
<dbReference type="GeneID" id="23567468"/>
<dbReference type="VEuPathDB" id="FungiDB:UMAG_11603"/>
<dbReference type="eggNOG" id="KOG0830">
    <property type="taxonomic scope" value="Eukaryota"/>
</dbReference>
<dbReference type="GO" id="GO:0002181">
    <property type="term" value="P:cytoplasmic translation"/>
    <property type="evidence" value="ECO:0000318"/>
    <property type="project" value="GO_Central"/>
</dbReference>
<dbReference type="RefSeq" id="XP_011392511.1">
    <property type="nucleotide sequence ID" value="XM_011394209.1"/>
</dbReference>
<evidence type="ECO:0000256" key="1">
    <source>
        <dbReference type="ARBA" id="ARBA00022980"/>
    </source>
</evidence>
<dbReference type="InParanoid" id="A0A0D1DNJ7"/>
<dbReference type="Proteomes" id="UP000000561">
    <property type="component" value="Chromosome 21"/>
</dbReference>
<keyword evidence="2" id="KW-0687">Ribonucleoprotein</keyword>
<dbReference type="AlphaFoldDB" id="A0A0D1DNJ7"/>